<feature type="domain" description="Metallo-beta-lactamase" evidence="2">
    <location>
        <begin position="90"/>
        <end position="281"/>
    </location>
</feature>
<dbReference type="SMART" id="SM00849">
    <property type="entry name" value="Lactamase_B"/>
    <property type="match status" value="1"/>
</dbReference>
<dbReference type="AlphaFoldDB" id="A0A840QLR4"/>
<dbReference type="EMBL" id="JACHHB010000002">
    <property type="protein sequence ID" value="MBB5172312.1"/>
    <property type="molecule type" value="Genomic_DNA"/>
</dbReference>
<evidence type="ECO:0000313" key="3">
    <source>
        <dbReference type="EMBL" id="MBB5172312.1"/>
    </source>
</evidence>
<dbReference type="Pfam" id="PF12836">
    <property type="entry name" value="HHH_3"/>
    <property type="match status" value="1"/>
</dbReference>
<dbReference type="PANTHER" id="PTHR30619">
    <property type="entry name" value="DNA INTERNALIZATION/COMPETENCE PROTEIN COMEC/REC2"/>
    <property type="match status" value="1"/>
</dbReference>
<name>A0A840QLR4_9BACI</name>
<protein>
    <submittedName>
        <fullName evidence="3">Beta-lactamase superfamily II metal-dependent hydrolase</fullName>
    </submittedName>
</protein>
<proteinExistence type="predicted"/>
<dbReference type="Gene3D" id="1.10.150.320">
    <property type="entry name" value="Photosystem II 12 kDa extrinsic protein"/>
    <property type="match status" value="1"/>
</dbReference>
<dbReference type="Gene3D" id="3.60.15.10">
    <property type="entry name" value="Ribonuclease Z/Hydroxyacylglutathione hydrolase-like"/>
    <property type="match status" value="1"/>
</dbReference>
<gene>
    <name evidence="3" type="ORF">HNQ41_000456</name>
</gene>
<accession>A0A840QLR4</accession>
<feature type="compositionally biased region" description="Acidic residues" evidence="1">
    <location>
        <begin position="344"/>
        <end position="355"/>
    </location>
</feature>
<dbReference type="CDD" id="cd07731">
    <property type="entry name" value="ComA-like_MBL-fold"/>
    <property type="match status" value="1"/>
</dbReference>
<dbReference type="GO" id="GO:0016787">
    <property type="term" value="F:hydrolase activity"/>
    <property type="evidence" value="ECO:0007669"/>
    <property type="project" value="UniProtKB-KW"/>
</dbReference>
<dbReference type="SUPFAM" id="SSF56281">
    <property type="entry name" value="Metallo-hydrolase/oxidoreductase"/>
    <property type="match status" value="1"/>
</dbReference>
<evidence type="ECO:0000256" key="1">
    <source>
        <dbReference type="SAM" id="MobiDB-lite"/>
    </source>
</evidence>
<reference evidence="3 4" key="1">
    <citation type="submission" date="2020-08" db="EMBL/GenBank/DDBJ databases">
        <title>Genomic Encyclopedia of Type Strains, Phase IV (KMG-IV): sequencing the most valuable type-strain genomes for metagenomic binning, comparative biology and taxonomic classification.</title>
        <authorList>
            <person name="Goeker M."/>
        </authorList>
    </citation>
    <scope>NUCLEOTIDE SEQUENCE [LARGE SCALE GENOMIC DNA]</scope>
    <source>
        <strain evidence="3 4">DSM 24696</strain>
    </source>
</reference>
<dbReference type="InterPro" id="IPR036866">
    <property type="entry name" value="RibonucZ/Hydroxyglut_hydro"/>
</dbReference>
<dbReference type="InterPro" id="IPR010994">
    <property type="entry name" value="RuvA_2-like"/>
</dbReference>
<dbReference type="Proteomes" id="UP000551878">
    <property type="component" value="Unassembled WGS sequence"/>
</dbReference>
<keyword evidence="4" id="KW-1185">Reference proteome</keyword>
<evidence type="ECO:0000259" key="2">
    <source>
        <dbReference type="SMART" id="SM00849"/>
    </source>
</evidence>
<organism evidence="3 4">
    <name type="scientific">Texcoconibacillus texcoconensis</name>
    <dbReference type="NCBI Taxonomy" id="1095777"/>
    <lineage>
        <taxon>Bacteria</taxon>
        <taxon>Bacillati</taxon>
        <taxon>Bacillota</taxon>
        <taxon>Bacilli</taxon>
        <taxon>Bacillales</taxon>
        <taxon>Bacillaceae</taxon>
        <taxon>Texcoconibacillus</taxon>
    </lineage>
</organism>
<comment type="caution">
    <text evidence="3">The sequence shown here is derived from an EMBL/GenBank/DDBJ whole genome shotgun (WGS) entry which is preliminary data.</text>
</comment>
<evidence type="ECO:0000313" key="4">
    <source>
        <dbReference type="Proteomes" id="UP000551878"/>
    </source>
</evidence>
<dbReference type="Pfam" id="PF00753">
    <property type="entry name" value="Lactamase_B"/>
    <property type="match status" value="1"/>
</dbReference>
<sequence>MAGSGVVSFIDFDFCFLDERTVERKFVMIGKQKAFEREGVIIMVGKLKVIGCCLTLPIISSLGACTGDGDAQSEEVETGEAHFTFLDVEQGDSTLIQDEDTTIMVDTGRHDNDVIFDHIENYDVENIDLLILTHPHADHIGNADEIIAQLDVEEVWMSGDEHTTQTYERVIDATINSDSSYEEPRRGETYGVGAFTIEMLHPESLTGDLHEGSLSFHIYYDDFNVLFTGDAEKESEIEMLEAGLDLQADVFQLGHHGSSTSNTKTFLEAVEPSVGIYSAAEDNRYGHPHDEVVERFADMDIELYGTDENGTIQVVANDGDYTINTETEDDSLTLDTESTSSNTEDQDTYEAPDREEEQRDVGSCSSEQVAINSASYDELKEITHIGSERAEEIEELREQQTFSDYESLTSIDGIGDARADEMEDNEEICFS</sequence>
<dbReference type="InterPro" id="IPR052159">
    <property type="entry name" value="Competence_DNA_uptake"/>
</dbReference>
<feature type="compositionally biased region" description="Low complexity" evidence="1">
    <location>
        <begin position="333"/>
        <end position="343"/>
    </location>
</feature>
<dbReference type="InterPro" id="IPR035681">
    <property type="entry name" value="ComA-like_MBL"/>
</dbReference>
<feature type="region of interest" description="Disordered" evidence="1">
    <location>
        <begin position="323"/>
        <end position="366"/>
    </location>
</feature>
<dbReference type="SUPFAM" id="SSF47781">
    <property type="entry name" value="RuvA domain 2-like"/>
    <property type="match status" value="1"/>
</dbReference>
<dbReference type="PANTHER" id="PTHR30619:SF7">
    <property type="entry name" value="BETA-LACTAMASE DOMAIN PROTEIN"/>
    <property type="match status" value="1"/>
</dbReference>
<dbReference type="InterPro" id="IPR001279">
    <property type="entry name" value="Metallo-B-lactamas"/>
</dbReference>
<keyword evidence="3" id="KW-0378">Hydrolase</keyword>